<reference evidence="2" key="1">
    <citation type="submission" date="2021-01" db="EMBL/GenBank/DDBJ databases">
        <title>Complete mitochondrial genome of Auricularia heimuer fungus.</title>
        <authorList>
            <person name="Wang S."/>
        </authorList>
    </citation>
    <scope>NUCLEOTIDE SEQUENCE</scope>
    <source>
        <tissue evidence="2">Mycelium</tissue>
    </source>
</reference>
<dbReference type="EMBL" id="MW542136">
    <property type="protein sequence ID" value="QSX43111.1"/>
    <property type="molecule type" value="Genomic_DNA"/>
</dbReference>
<gene>
    <name evidence="2" type="primary">nad4l</name>
</gene>
<evidence type="ECO:0000313" key="2">
    <source>
        <dbReference type="EMBL" id="QSX43111.1"/>
    </source>
</evidence>
<evidence type="ECO:0000256" key="1">
    <source>
        <dbReference type="SAM" id="Phobius"/>
    </source>
</evidence>
<protein>
    <submittedName>
        <fullName evidence="2">NADH dehydrogenase subunit 4L</fullName>
    </submittedName>
</protein>
<name>A0A8A2Z0V1_9AGAM</name>
<proteinExistence type="predicted"/>
<keyword evidence="1" id="KW-1133">Transmembrane helix</keyword>
<accession>A0A8A2Z0V1</accession>
<sequence>MLSSKVKELISINIVTARSIISMLMIIRIIFLRFKINPNMPIKNKNKAKFI</sequence>
<dbReference type="AlphaFoldDB" id="A0A8A2Z0V1"/>
<dbReference type="RefSeq" id="YP_010233346.1">
    <property type="nucleotide sequence ID" value="NC_059749.1"/>
</dbReference>
<feature type="transmembrane region" description="Helical" evidence="1">
    <location>
        <begin position="12"/>
        <end position="31"/>
    </location>
</feature>
<dbReference type="GeneID" id="69226589"/>
<keyword evidence="2" id="KW-0496">Mitochondrion</keyword>
<organism evidence="2">
    <name type="scientific">Auricularia heimuer</name>
    <dbReference type="NCBI Taxonomy" id="1579977"/>
    <lineage>
        <taxon>Eukaryota</taxon>
        <taxon>Fungi</taxon>
        <taxon>Dikarya</taxon>
        <taxon>Basidiomycota</taxon>
        <taxon>Agaricomycotina</taxon>
        <taxon>Agaricomycetes</taxon>
        <taxon>Auriculariales</taxon>
        <taxon>Auriculariaceae</taxon>
        <taxon>Auricularia</taxon>
    </lineage>
</organism>
<keyword evidence="1" id="KW-0472">Membrane</keyword>
<geneLocation type="mitochondrion" evidence="2"/>
<keyword evidence="1" id="KW-0812">Transmembrane</keyword>